<reference evidence="1" key="2">
    <citation type="submission" date="2020-07" db="EMBL/GenBank/DDBJ databases">
        <authorList>
            <person name="Vera ALvarez R."/>
            <person name="Arias-Moreno D.M."/>
            <person name="Jimenez-Jacinto V."/>
            <person name="Jimenez-Bremont J.F."/>
            <person name="Swaminathan K."/>
            <person name="Moose S.P."/>
            <person name="Guerrero-Gonzalez M.L."/>
            <person name="Marino-Ramirez L."/>
            <person name="Landsman D."/>
            <person name="Rodriguez-Kessler M."/>
            <person name="Delgado-Sanchez P."/>
        </authorList>
    </citation>
    <scope>NUCLEOTIDE SEQUENCE</scope>
    <source>
        <tissue evidence="1">Cladode</tissue>
    </source>
</reference>
<accession>A0A7C9DI46</accession>
<name>A0A7C9DI46_OPUST</name>
<dbReference type="PANTHER" id="PTHR46932">
    <property type="entry name" value="HEAVY METAL-ASSOCIATED ISOPRENYLATED PLANT PROTEIN 47"/>
    <property type="match status" value="1"/>
</dbReference>
<dbReference type="Gene3D" id="3.30.70.100">
    <property type="match status" value="1"/>
</dbReference>
<proteinExistence type="predicted"/>
<reference evidence="1" key="1">
    <citation type="journal article" date="2013" name="J. Plant Res.">
        <title>Effect of fungi and light on seed germination of three Opuntia species from semiarid lands of central Mexico.</title>
        <authorList>
            <person name="Delgado-Sanchez P."/>
            <person name="Jimenez-Bremont J.F."/>
            <person name="Guerrero-Gonzalez Mde L."/>
            <person name="Flores J."/>
        </authorList>
    </citation>
    <scope>NUCLEOTIDE SEQUENCE</scope>
    <source>
        <tissue evidence="1">Cladode</tissue>
    </source>
</reference>
<protein>
    <submittedName>
        <fullName evidence="1">Uncharacterized protein</fullName>
    </submittedName>
</protein>
<dbReference type="AlphaFoldDB" id="A0A7C9DI46"/>
<dbReference type="EMBL" id="GISG01127630">
    <property type="protein sequence ID" value="MBA4642227.1"/>
    <property type="molecule type" value="Transcribed_RNA"/>
</dbReference>
<evidence type="ECO:0000313" key="1">
    <source>
        <dbReference type="EMBL" id="MBA4642227.1"/>
    </source>
</evidence>
<dbReference type="PANTHER" id="PTHR46932:SF12">
    <property type="entry name" value="HEAVY METAL-ASSOCIATED ISOPRENYLATED PLANT PROTEIN 47"/>
    <property type="match status" value="1"/>
</dbReference>
<sequence>MPVVIQGAEKDEIVAVGNKVDSAGLRSTLTKKAGSAILMSVGEASQRIRSLERRKRRRRRQRWLRNQRLHCQHYQQQQYITTYTYYPAESSYLSANPQFQMRNYPPEDTFGCSIM</sequence>
<organism evidence="1">
    <name type="scientific">Opuntia streptacantha</name>
    <name type="common">Prickly pear cactus</name>
    <name type="synonym">Opuntia cardona</name>
    <dbReference type="NCBI Taxonomy" id="393608"/>
    <lineage>
        <taxon>Eukaryota</taxon>
        <taxon>Viridiplantae</taxon>
        <taxon>Streptophyta</taxon>
        <taxon>Embryophyta</taxon>
        <taxon>Tracheophyta</taxon>
        <taxon>Spermatophyta</taxon>
        <taxon>Magnoliopsida</taxon>
        <taxon>eudicotyledons</taxon>
        <taxon>Gunneridae</taxon>
        <taxon>Pentapetalae</taxon>
        <taxon>Caryophyllales</taxon>
        <taxon>Cactineae</taxon>
        <taxon>Cactaceae</taxon>
        <taxon>Opuntioideae</taxon>
        <taxon>Opuntia</taxon>
    </lineage>
</organism>
<dbReference type="InterPro" id="IPR042885">
    <property type="entry name" value="HIPP47/16"/>
</dbReference>